<dbReference type="EMBL" id="JAKFHA010000054">
    <property type="protein sequence ID" value="MCF2533645.1"/>
    <property type="molecule type" value="Genomic_DNA"/>
</dbReference>
<dbReference type="SUPFAM" id="SSF52096">
    <property type="entry name" value="ClpP/crotonase"/>
    <property type="match status" value="1"/>
</dbReference>
<organism evidence="4 5">
    <name type="scientific">Yinghuangia soli</name>
    <dbReference type="NCBI Taxonomy" id="2908204"/>
    <lineage>
        <taxon>Bacteria</taxon>
        <taxon>Bacillati</taxon>
        <taxon>Actinomycetota</taxon>
        <taxon>Actinomycetes</taxon>
        <taxon>Kitasatosporales</taxon>
        <taxon>Streptomycetaceae</taxon>
        <taxon>Yinghuangia</taxon>
    </lineage>
</organism>
<dbReference type="PANTHER" id="PTHR43802:SF1">
    <property type="entry name" value="IP11341P-RELATED"/>
    <property type="match status" value="1"/>
</dbReference>
<evidence type="ECO:0000256" key="2">
    <source>
        <dbReference type="ARBA" id="ARBA00023239"/>
    </source>
</evidence>
<sequence length="267" mass="28630">MSTTDPAASGLGYEVADHIATITLDRPHRKNAFTIEMVDAWAAALRHAQQDPDVRVVVVTGAGDGFCSGVDLDAFGERERTPWAEKSLLTDRIHQVAFAAEALTKPYLAAVNGVAVGAGMDMSLMADIRIAAASARFSEGYIRVGLVPGDGGCWYLPRIVGTATALRLLWTGDFVGADEALSMGLVSAVHPDDEFRDAARAFALRLAAQPPIAMQLIKRAVREGERHDLRTALDLISSHQAVVTATQDSQEAMAAFREKRPGTFTGR</sequence>
<dbReference type="InterPro" id="IPR029045">
    <property type="entry name" value="ClpP/crotonase-like_dom_sf"/>
</dbReference>
<dbReference type="RefSeq" id="WP_235058413.1">
    <property type="nucleotide sequence ID" value="NZ_JAKFHA010000054.1"/>
</dbReference>
<dbReference type="InterPro" id="IPR001753">
    <property type="entry name" value="Enoyl-CoA_hydra/iso"/>
</dbReference>
<dbReference type="Gene3D" id="1.10.12.10">
    <property type="entry name" value="Lyase 2-enoyl-coa Hydratase, Chain A, domain 2"/>
    <property type="match status" value="1"/>
</dbReference>
<gene>
    <name evidence="4" type="ORF">LZ495_41395</name>
</gene>
<dbReference type="FunFam" id="1.10.12.10:FF:000001">
    <property type="entry name" value="Probable enoyl-CoA hydratase, mitochondrial"/>
    <property type="match status" value="1"/>
</dbReference>
<protein>
    <submittedName>
        <fullName evidence="4">Enoyl-CoA hydratase-related protein</fullName>
    </submittedName>
</protein>
<evidence type="ECO:0000313" key="4">
    <source>
        <dbReference type="EMBL" id="MCF2533645.1"/>
    </source>
</evidence>
<evidence type="ECO:0000256" key="3">
    <source>
        <dbReference type="RuleBase" id="RU003707"/>
    </source>
</evidence>
<reference evidence="4" key="1">
    <citation type="submission" date="2022-01" db="EMBL/GenBank/DDBJ databases">
        <title>Genome-Based Taxonomic Classification of the Phylum Actinobacteria.</title>
        <authorList>
            <person name="Gao Y."/>
        </authorList>
    </citation>
    <scope>NUCLEOTIDE SEQUENCE</scope>
    <source>
        <strain evidence="4">KLBMP 8922</strain>
    </source>
</reference>
<dbReference type="Gene3D" id="3.90.226.10">
    <property type="entry name" value="2-enoyl-CoA Hydratase, Chain A, domain 1"/>
    <property type="match status" value="1"/>
</dbReference>
<dbReference type="GO" id="GO:0016836">
    <property type="term" value="F:hydro-lyase activity"/>
    <property type="evidence" value="ECO:0007669"/>
    <property type="project" value="UniProtKB-ARBA"/>
</dbReference>
<dbReference type="Proteomes" id="UP001165378">
    <property type="component" value="Unassembled WGS sequence"/>
</dbReference>
<comment type="similarity">
    <text evidence="1 3">Belongs to the enoyl-CoA hydratase/isomerase family.</text>
</comment>
<proteinExistence type="inferred from homology"/>
<keyword evidence="5" id="KW-1185">Reference proteome</keyword>
<dbReference type="AlphaFoldDB" id="A0AA41Q9Z3"/>
<name>A0AA41Q9Z3_9ACTN</name>
<comment type="caution">
    <text evidence="4">The sequence shown here is derived from an EMBL/GenBank/DDBJ whole genome shotgun (WGS) entry which is preliminary data.</text>
</comment>
<dbReference type="InterPro" id="IPR014748">
    <property type="entry name" value="Enoyl-CoA_hydra_C"/>
</dbReference>
<accession>A0AA41Q9Z3</accession>
<dbReference type="PROSITE" id="PS00166">
    <property type="entry name" value="ENOYL_COA_HYDRATASE"/>
    <property type="match status" value="1"/>
</dbReference>
<dbReference type="Pfam" id="PF00378">
    <property type="entry name" value="ECH_1"/>
    <property type="match status" value="1"/>
</dbReference>
<evidence type="ECO:0000256" key="1">
    <source>
        <dbReference type="ARBA" id="ARBA00005254"/>
    </source>
</evidence>
<dbReference type="CDD" id="cd06558">
    <property type="entry name" value="crotonase-like"/>
    <property type="match status" value="1"/>
</dbReference>
<keyword evidence="2" id="KW-0456">Lyase</keyword>
<evidence type="ECO:0000313" key="5">
    <source>
        <dbReference type="Proteomes" id="UP001165378"/>
    </source>
</evidence>
<dbReference type="PANTHER" id="PTHR43802">
    <property type="entry name" value="ENOYL-COA HYDRATASE"/>
    <property type="match status" value="1"/>
</dbReference>
<dbReference type="InterPro" id="IPR018376">
    <property type="entry name" value="Enoyl-CoA_hyd/isom_CS"/>
</dbReference>